<protein>
    <submittedName>
        <fullName evidence="3">Acyl-CoA thioesterase</fullName>
    </submittedName>
</protein>
<dbReference type="AlphaFoldDB" id="A0A1I2N526"/>
<name>A0A1I2N526_9FIRM</name>
<dbReference type="InterPro" id="IPR029069">
    <property type="entry name" value="HotDog_dom_sf"/>
</dbReference>
<proteinExistence type="predicted"/>
<dbReference type="NCBIfam" id="TIGR00369">
    <property type="entry name" value="unchar_dom_1"/>
    <property type="match status" value="1"/>
</dbReference>
<dbReference type="STRING" id="341036.SAMN05660649_00366"/>
<dbReference type="PANTHER" id="PTHR42856:SF1">
    <property type="entry name" value="ACYL-COENZYME A THIOESTERASE PAAI"/>
    <property type="match status" value="1"/>
</dbReference>
<sequence length="121" mass="12818">MEKDALAEHLGIKLLKVKPGYAKATVKVTKELLNGAGVTHGGAIFSLADVVFAAASNSHGPLALALDVTIHFVKTTREGATLTAIAAEDNLTKKTGLYRMEVKDDNDTLIAIAEGLVYRID</sequence>
<dbReference type="GO" id="GO:0016289">
    <property type="term" value="F:acyl-CoA hydrolase activity"/>
    <property type="evidence" value="ECO:0007669"/>
    <property type="project" value="TreeGrafter"/>
</dbReference>
<dbReference type="EMBL" id="FOOX01000001">
    <property type="protein sequence ID" value="SFF98934.1"/>
    <property type="molecule type" value="Genomic_DNA"/>
</dbReference>
<dbReference type="RefSeq" id="WP_092468119.1">
    <property type="nucleotide sequence ID" value="NZ_FOOX01000001.1"/>
</dbReference>
<evidence type="ECO:0000259" key="2">
    <source>
        <dbReference type="Pfam" id="PF03061"/>
    </source>
</evidence>
<dbReference type="Proteomes" id="UP000199337">
    <property type="component" value="Unassembled WGS sequence"/>
</dbReference>
<dbReference type="Gene3D" id="3.10.129.10">
    <property type="entry name" value="Hotdog Thioesterase"/>
    <property type="match status" value="1"/>
</dbReference>
<dbReference type="InterPro" id="IPR052723">
    <property type="entry name" value="Acyl-CoA_thioesterase_PaaI"/>
</dbReference>
<reference evidence="4" key="1">
    <citation type="submission" date="2016-10" db="EMBL/GenBank/DDBJ databases">
        <authorList>
            <person name="Varghese N."/>
            <person name="Submissions S."/>
        </authorList>
    </citation>
    <scope>NUCLEOTIDE SEQUENCE [LARGE SCALE GENOMIC DNA]</scope>
    <source>
        <strain evidence="4">DSM 17038</strain>
    </source>
</reference>
<dbReference type="SUPFAM" id="SSF54637">
    <property type="entry name" value="Thioesterase/thiol ester dehydrase-isomerase"/>
    <property type="match status" value="1"/>
</dbReference>
<dbReference type="Pfam" id="PF03061">
    <property type="entry name" value="4HBT"/>
    <property type="match status" value="1"/>
</dbReference>
<gene>
    <name evidence="3" type="ORF">SAMN05660649_00366</name>
</gene>
<dbReference type="OrthoDB" id="286702at2"/>
<dbReference type="CDD" id="cd03443">
    <property type="entry name" value="PaaI_thioesterase"/>
    <property type="match status" value="1"/>
</dbReference>
<dbReference type="InterPro" id="IPR003736">
    <property type="entry name" value="PAAI_dom"/>
</dbReference>
<keyword evidence="4" id="KW-1185">Reference proteome</keyword>
<dbReference type="InterPro" id="IPR006683">
    <property type="entry name" value="Thioestr_dom"/>
</dbReference>
<feature type="domain" description="Thioesterase" evidence="2">
    <location>
        <begin position="37"/>
        <end position="110"/>
    </location>
</feature>
<evidence type="ECO:0000313" key="4">
    <source>
        <dbReference type="Proteomes" id="UP000199337"/>
    </source>
</evidence>
<evidence type="ECO:0000256" key="1">
    <source>
        <dbReference type="ARBA" id="ARBA00022801"/>
    </source>
</evidence>
<keyword evidence="1" id="KW-0378">Hydrolase</keyword>
<dbReference type="PANTHER" id="PTHR42856">
    <property type="entry name" value="ACYL-COENZYME A THIOESTERASE PAAI"/>
    <property type="match status" value="1"/>
</dbReference>
<accession>A0A1I2N526</accession>
<organism evidence="3 4">
    <name type="scientific">Desulfotruncus arcticus DSM 17038</name>
    <dbReference type="NCBI Taxonomy" id="1121424"/>
    <lineage>
        <taxon>Bacteria</taxon>
        <taxon>Bacillati</taxon>
        <taxon>Bacillota</taxon>
        <taxon>Clostridia</taxon>
        <taxon>Eubacteriales</taxon>
        <taxon>Desulfallaceae</taxon>
        <taxon>Desulfotruncus</taxon>
    </lineage>
</organism>
<evidence type="ECO:0000313" key="3">
    <source>
        <dbReference type="EMBL" id="SFF98934.1"/>
    </source>
</evidence>